<dbReference type="InterPro" id="IPR004114">
    <property type="entry name" value="THUMP_dom"/>
</dbReference>
<reference evidence="11" key="4">
    <citation type="submission" date="2014-05" db="EMBL/GenBank/DDBJ databases">
        <authorList>
            <person name="Wang L."/>
            <person name="Yang H."/>
            <person name="Xiang H."/>
        </authorList>
    </citation>
    <scope>NUCLEOTIDE SEQUENCE</scope>
    <source>
        <strain evidence="11">CGMCC 1.2087</strain>
    </source>
</reference>
<dbReference type="InterPro" id="IPR049961">
    <property type="entry name" value="ThiI_N"/>
</dbReference>
<keyword evidence="2 9" id="KW-0963">Cytoplasm</keyword>
<dbReference type="STRING" id="523841.HFX_1741"/>
<evidence type="ECO:0000256" key="5">
    <source>
        <dbReference type="ARBA" id="ARBA00022741"/>
    </source>
</evidence>
<keyword evidence="7 9" id="KW-0694">RNA-binding</keyword>
<dbReference type="EMBL" id="AOLO01000002">
    <property type="protein sequence ID" value="EMA04364.1"/>
    <property type="molecule type" value="Genomic_DNA"/>
</dbReference>
<dbReference type="InterPro" id="IPR020536">
    <property type="entry name" value="ThiI_AANH"/>
</dbReference>
<dbReference type="EMBL" id="CP001868">
    <property type="protein sequence ID" value="AFK19447.1"/>
    <property type="molecule type" value="Genomic_DNA"/>
</dbReference>
<feature type="binding site" evidence="9">
    <location>
        <position position="291"/>
    </location>
    <ligand>
        <name>ATP</name>
        <dbReference type="ChEBI" id="CHEBI:30616"/>
    </ligand>
</feature>
<name>I3R5D7_HALMT</name>
<dbReference type="InterPro" id="IPR054173">
    <property type="entry name" value="ThiI_fer"/>
</dbReference>
<evidence type="ECO:0000256" key="2">
    <source>
        <dbReference type="ARBA" id="ARBA00022490"/>
    </source>
</evidence>
<feature type="domain" description="THUMP" evidence="10">
    <location>
        <begin position="63"/>
        <end position="168"/>
    </location>
</feature>
<comment type="catalytic activity">
    <reaction evidence="9">
        <text>[ThiI sulfur-carrier protein]-S-sulfanyl-L-cysteine + a uridine in tRNA + 2 reduced [2Fe-2S]-[ferredoxin] + ATP + H(+) = [ThiI sulfur-carrier protein]-L-cysteine + a 4-thiouridine in tRNA + 2 oxidized [2Fe-2S]-[ferredoxin] + AMP + diphosphate</text>
        <dbReference type="Rhea" id="RHEA:24176"/>
        <dbReference type="Rhea" id="RHEA-COMP:10000"/>
        <dbReference type="Rhea" id="RHEA-COMP:10001"/>
        <dbReference type="Rhea" id="RHEA-COMP:13337"/>
        <dbReference type="Rhea" id="RHEA-COMP:13338"/>
        <dbReference type="Rhea" id="RHEA-COMP:13339"/>
        <dbReference type="Rhea" id="RHEA-COMP:13340"/>
        <dbReference type="ChEBI" id="CHEBI:15378"/>
        <dbReference type="ChEBI" id="CHEBI:29950"/>
        <dbReference type="ChEBI" id="CHEBI:30616"/>
        <dbReference type="ChEBI" id="CHEBI:33019"/>
        <dbReference type="ChEBI" id="CHEBI:33737"/>
        <dbReference type="ChEBI" id="CHEBI:33738"/>
        <dbReference type="ChEBI" id="CHEBI:61963"/>
        <dbReference type="ChEBI" id="CHEBI:65315"/>
        <dbReference type="ChEBI" id="CHEBI:136798"/>
        <dbReference type="ChEBI" id="CHEBI:456215"/>
        <dbReference type="EC" id="2.8.1.4"/>
    </reaction>
</comment>
<dbReference type="HOGENOM" id="CLU_037952_4_0_2"/>
<dbReference type="GO" id="GO:0009228">
    <property type="term" value="P:thiamine biosynthetic process"/>
    <property type="evidence" value="ECO:0007669"/>
    <property type="project" value="UniProtKB-KW"/>
</dbReference>
<dbReference type="PANTHER" id="PTHR43209">
    <property type="entry name" value="TRNA SULFURTRANSFERASE"/>
    <property type="match status" value="1"/>
</dbReference>
<dbReference type="GO" id="GO:0140741">
    <property type="term" value="F:tRNA-uracil-4 sulfurtransferase activity"/>
    <property type="evidence" value="ECO:0007669"/>
    <property type="project" value="UniProtKB-EC"/>
</dbReference>
<dbReference type="GO" id="GO:0052837">
    <property type="term" value="P:thiazole biosynthetic process"/>
    <property type="evidence" value="ECO:0007669"/>
    <property type="project" value="TreeGrafter"/>
</dbReference>
<dbReference type="InterPro" id="IPR050102">
    <property type="entry name" value="tRNA_sulfurtransferase_ThiI"/>
</dbReference>
<reference evidence="12 15" key="3">
    <citation type="journal article" date="2014" name="PLoS Genet.">
        <title>Phylogenetically driven sequencing of extremely halophilic archaea reveals strategies for static and dynamic osmo-response.</title>
        <authorList>
            <person name="Becker E.A."/>
            <person name="Seitzer P.M."/>
            <person name="Tritt A."/>
            <person name="Larsen D."/>
            <person name="Krusor M."/>
            <person name="Yao A.I."/>
            <person name="Wu D."/>
            <person name="Madern D."/>
            <person name="Eisen J.A."/>
            <person name="Darling A.E."/>
            <person name="Facciotti M.T."/>
        </authorList>
    </citation>
    <scope>NUCLEOTIDE SEQUENCE [LARGE SCALE GENOMIC DNA]</scope>
    <source>
        <strain evidence="12">ATCC 33500</strain>
        <strain evidence="15">ATCC 33500 / DSM 1411 / JCM 8866 / NBRC 14739 / NCIMB 2177 / R-4</strain>
    </source>
</reference>
<dbReference type="PROSITE" id="PS51165">
    <property type="entry name" value="THUMP"/>
    <property type="match status" value="1"/>
</dbReference>
<comment type="caution">
    <text evidence="9">Lacks conserved residue(s) required for the propagation of feature annotation.</text>
</comment>
<dbReference type="GO" id="GO:0004810">
    <property type="term" value="F:CCA tRNA nucleotidyltransferase activity"/>
    <property type="evidence" value="ECO:0007669"/>
    <property type="project" value="InterPro"/>
</dbReference>
<evidence type="ECO:0000256" key="8">
    <source>
        <dbReference type="ARBA" id="ARBA00022977"/>
    </source>
</evidence>
<comment type="catalytic activity">
    <reaction evidence="9">
        <text>[ThiS sulfur-carrier protein]-C-terminal Gly-Gly-AMP + S-sulfanyl-L-cysteinyl-[cysteine desulfurase] + AH2 = [ThiS sulfur-carrier protein]-C-terminal-Gly-aminoethanethioate + L-cysteinyl-[cysteine desulfurase] + A + AMP + 2 H(+)</text>
        <dbReference type="Rhea" id="RHEA:43340"/>
        <dbReference type="Rhea" id="RHEA-COMP:12157"/>
        <dbReference type="Rhea" id="RHEA-COMP:12158"/>
        <dbReference type="Rhea" id="RHEA-COMP:12910"/>
        <dbReference type="Rhea" id="RHEA-COMP:19908"/>
        <dbReference type="ChEBI" id="CHEBI:13193"/>
        <dbReference type="ChEBI" id="CHEBI:15378"/>
        <dbReference type="ChEBI" id="CHEBI:17499"/>
        <dbReference type="ChEBI" id="CHEBI:29950"/>
        <dbReference type="ChEBI" id="CHEBI:61963"/>
        <dbReference type="ChEBI" id="CHEBI:90618"/>
        <dbReference type="ChEBI" id="CHEBI:232372"/>
        <dbReference type="ChEBI" id="CHEBI:456215"/>
    </reaction>
</comment>
<evidence type="ECO:0000313" key="15">
    <source>
        <dbReference type="Proteomes" id="UP000011603"/>
    </source>
</evidence>
<dbReference type="GO" id="GO:0009229">
    <property type="term" value="P:thiamine diphosphate biosynthetic process"/>
    <property type="evidence" value="ECO:0007669"/>
    <property type="project" value="UniProtKB-UniRule"/>
</dbReference>
<dbReference type="InterPro" id="IPR014729">
    <property type="entry name" value="Rossmann-like_a/b/a_fold"/>
</dbReference>
<evidence type="ECO:0000313" key="13">
    <source>
        <dbReference type="EMBL" id="QCQ75908.1"/>
    </source>
</evidence>
<dbReference type="SMART" id="SM00981">
    <property type="entry name" value="THUMP"/>
    <property type="match status" value="1"/>
</dbReference>
<reference evidence="13 16" key="5">
    <citation type="submission" date="2019-04" db="EMBL/GenBank/DDBJ databases">
        <title>Methylomes of two halophilic Archaea, Haloarcula marismortui and Haloferax mediterranei.</title>
        <authorList>
            <person name="DasSarma S."/>
            <person name="DasSarma P."/>
            <person name="DasSarma S."/>
            <person name="Fomenkov A."/>
            <person name="Vincze T."/>
            <person name="Anton B.P."/>
            <person name="Roberts R.J."/>
        </authorList>
    </citation>
    <scope>NUCLEOTIDE SEQUENCE [LARGE SCALE GENOMIC DNA]</scope>
    <source>
        <strain evidence="13">ATCC 33500</strain>
        <strain evidence="16">ATCC 33500 / DSM 1411 / JCM 8866 / NBRC 14739 / NCIMB 2177 / R-4</strain>
    </source>
</reference>
<dbReference type="eggNOG" id="arCOG00038">
    <property type="taxonomic scope" value="Archaea"/>
</dbReference>
<dbReference type="InterPro" id="IPR003720">
    <property type="entry name" value="tRNA_STrfase"/>
</dbReference>
<dbReference type="KEGG" id="hme:HFX_1741"/>
<dbReference type="CDD" id="cd11716">
    <property type="entry name" value="THUMP_ThiI"/>
    <property type="match status" value="1"/>
</dbReference>
<evidence type="ECO:0000256" key="6">
    <source>
        <dbReference type="ARBA" id="ARBA00022840"/>
    </source>
</evidence>
<feature type="binding site" evidence="9">
    <location>
        <position position="269"/>
    </location>
    <ligand>
        <name>ATP</name>
        <dbReference type="ChEBI" id="CHEBI:30616"/>
    </ligand>
</feature>
<dbReference type="HAMAP" id="MF_00021">
    <property type="entry name" value="ThiI"/>
    <property type="match status" value="1"/>
</dbReference>
<comment type="function">
    <text evidence="9">Catalyzes the ATP-dependent transfer of a sulfur to tRNA to produce 4-thiouridine in position 8 of tRNAs, which functions as a near-UV photosensor. Also catalyzes the transfer of sulfur to the sulfur carrier protein ThiS, forming ThiS-thiocarboxylate. This is a step in the synthesis of thiazole, in the thiamine biosynthesis pathway. The sulfur is donated as persulfide by IscS.</text>
</comment>
<dbReference type="SUPFAM" id="SSF143437">
    <property type="entry name" value="THUMP domain-like"/>
    <property type="match status" value="1"/>
</dbReference>
<dbReference type="OrthoDB" id="372227at2157"/>
<dbReference type="SUPFAM" id="SSF52402">
    <property type="entry name" value="Adenine nucleotide alpha hydrolases-like"/>
    <property type="match status" value="1"/>
</dbReference>
<evidence type="ECO:0000313" key="16">
    <source>
        <dbReference type="Proteomes" id="UP000299011"/>
    </source>
</evidence>
<evidence type="ECO:0000313" key="12">
    <source>
        <dbReference type="EMBL" id="EMA04364.1"/>
    </source>
</evidence>
<keyword evidence="5 9" id="KW-0547">Nucleotide-binding</keyword>
<dbReference type="EMBL" id="CP039139">
    <property type="protein sequence ID" value="QCQ75908.1"/>
    <property type="molecule type" value="Genomic_DNA"/>
</dbReference>
<dbReference type="Pfam" id="PF02568">
    <property type="entry name" value="ThiI"/>
    <property type="match status" value="1"/>
</dbReference>
<organism evidence="11 14">
    <name type="scientific">Haloferax mediterranei (strain ATCC 33500 / DSM 1411 / JCM 8866 / NBRC 14739 / NCIMB 2177 / R-4)</name>
    <name type="common">Halobacterium mediterranei</name>
    <dbReference type="NCBI Taxonomy" id="523841"/>
    <lineage>
        <taxon>Archaea</taxon>
        <taxon>Methanobacteriati</taxon>
        <taxon>Methanobacteriota</taxon>
        <taxon>Stenosarchaea group</taxon>
        <taxon>Halobacteria</taxon>
        <taxon>Halobacteriales</taxon>
        <taxon>Haloferacaceae</taxon>
        <taxon>Haloferax</taxon>
    </lineage>
</organism>
<dbReference type="Gene3D" id="3.30.2130.30">
    <property type="match status" value="1"/>
</dbReference>
<dbReference type="Pfam" id="PF02926">
    <property type="entry name" value="THUMP"/>
    <property type="match status" value="1"/>
</dbReference>
<evidence type="ECO:0000256" key="9">
    <source>
        <dbReference type="HAMAP-Rule" id="MF_00021"/>
    </source>
</evidence>
<keyword evidence="3 9" id="KW-0820">tRNA-binding</keyword>
<dbReference type="EC" id="2.8.1.4" evidence="9"/>
<keyword evidence="15" id="KW-1185">Reference proteome</keyword>
<keyword evidence="6 9" id="KW-0067">ATP-binding</keyword>
<feature type="binding site" evidence="9">
    <location>
        <begin position="186"/>
        <end position="187"/>
    </location>
    <ligand>
        <name>ATP</name>
        <dbReference type="ChEBI" id="CHEBI:30616"/>
    </ligand>
</feature>
<dbReference type="PANTHER" id="PTHR43209:SF1">
    <property type="entry name" value="TRNA SULFURTRANSFERASE"/>
    <property type="match status" value="1"/>
</dbReference>
<dbReference type="Gene3D" id="3.40.50.620">
    <property type="entry name" value="HUPs"/>
    <property type="match status" value="1"/>
</dbReference>
<evidence type="ECO:0000313" key="11">
    <source>
        <dbReference type="EMBL" id="AFK19447.1"/>
    </source>
</evidence>
<keyword evidence="4 9" id="KW-0808">Transferase</keyword>
<dbReference type="InterPro" id="IPR049962">
    <property type="entry name" value="THUMP_ThiI"/>
</dbReference>
<dbReference type="PaxDb" id="523841-HFX_1741"/>
<keyword evidence="8 9" id="KW-0784">Thiamine biosynthesis</keyword>
<sequence>MNETAHVVLVGYGEVGTKSSSVRAKMESLLRTNLQAVLDDRSLSGHVDREWSRILVRDPDDPEAVAAACAEVPGVVWARPCIACAPDLDAIVSTCRDLTVDHPDGASFAVDADRIGSSEQHDFSSRDIEREAGSAVVDATGAPVDLDNPERTYRVECREDTAYLSARRFDGPGGLPLGTQGKTISLVSGGIDSPVATWELMRRGCEVVPVYIDLGDYGGADHRARAIETVRTIARRAPNANMRVHVVPAGDVVRRLMDTIEDTRMLSLRRVMLAIAAEVAADEHAHSIVTGESLGQKSSQTGGNLAVTGAAVDLPVHRPLLTRDKTDIVAEARELGTYDDSTLPVGCERVAPSYPETNASLAAVEAAEPADLFDLAAEAAHKRTVVSLDDDIK</sequence>
<evidence type="ECO:0000256" key="4">
    <source>
        <dbReference type="ARBA" id="ARBA00022679"/>
    </source>
</evidence>
<evidence type="ECO:0000259" key="10">
    <source>
        <dbReference type="PROSITE" id="PS51165"/>
    </source>
</evidence>
<gene>
    <name evidence="9 11" type="primary">thiI</name>
    <name evidence="11" type="ordered locus">HFX_1741</name>
    <name evidence="12" type="ORF">C439_01777</name>
    <name evidence="13" type="ORF">E6P09_11740</name>
</gene>
<comment type="similarity">
    <text evidence="9">Belongs to the ThiI family.</text>
</comment>
<dbReference type="AlphaFoldDB" id="I3R5D7"/>
<dbReference type="GO" id="GO:0000049">
    <property type="term" value="F:tRNA binding"/>
    <property type="evidence" value="ECO:0007669"/>
    <property type="project" value="UniProtKB-UniRule"/>
</dbReference>
<dbReference type="Proteomes" id="UP000006469">
    <property type="component" value="Chromosome"/>
</dbReference>
<dbReference type="RefSeq" id="WP_004056652.1">
    <property type="nucleotide sequence ID" value="NC_017941.2"/>
</dbReference>
<comment type="subcellular location">
    <subcellularLocation>
        <location evidence="1 9">Cytoplasm</location>
    </subcellularLocation>
</comment>
<dbReference type="Proteomes" id="UP000299011">
    <property type="component" value="Chromosome"/>
</dbReference>
<evidence type="ECO:0000313" key="14">
    <source>
        <dbReference type="Proteomes" id="UP000006469"/>
    </source>
</evidence>
<evidence type="ECO:0000256" key="7">
    <source>
        <dbReference type="ARBA" id="ARBA00022884"/>
    </source>
</evidence>
<reference evidence="11" key="1">
    <citation type="journal article" date="2012" name="Appl. Environ. Microbiol.">
        <title>Identification of the haloarchaeal phasin (PhaP) that functions in polyhydroxyalkanoate accumulation and granule formation in Haloferax mediterranei.</title>
        <authorList>
            <person name="Cai S."/>
            <person name="Cai L."/>
            <person name="Liu H."/>
            <person name="Liu X."/>
            <person name="Han J."/>
            <person name="Zhou J."/>
            <person name="Xiang H."/>
        </authorList>
    </citation>
    <scope>NUCLEOTIDE SEQUENCE</scope>
    <source>
        <strain evidence="11">CGMCC 1.2087</strain>
    </source>
</reference>
<accession>I3R5D7</accession>
<proteinExistence type="inferred from homology"/>
<reference evidence="11 14" key="2">
    <citation type="journal article" date="2012" name="J. Bacteriol.">
        <title>Complete genome sequence of the metabolically versatile halophilic archaeon Haloferax mediterranei, a poly(3-hydroxybutyrate-co-3-hydroxyvalerate) producer.</title>
        <authorList>
            <person name="Han J."/>
            <person name="Zhang F."/>
            <person name="Hou J."/>
            <person name="Liu X."/>
            <person name="Li M."/>
            <person name="Liu H."/>
            <person name="Cai L."/>
            <person name="Zhang B."/>
            <person name="Chen Y."/>
            <person name="Zhou J."/>
            <person name="Hu S."/>
            <person name="Xiang H."/>
        </authorList>
    </citation>
    <scope>NUCLEOTIDE SEQUENCE [LARGE SCALE GENOMIC DNA]</scope>
    <source>
        <strain evidence="14">ATCC 33500 / DSM 1411 / JCM 8866 / NBRC 14739 / NCIMB 2177 / R-4</strain>
        <strain evidence="11">CGMCC 1.2087</strain>
    </source>
</reference>
<dbReference type="GeneID" id="40157099"/>
<dbReference type="PATRIC" id="fig|523841.21.peg.359"/>
<protein>
    <recommendedName>
        <fullName evidence="9">Probable tRNA sulfurtransferase</fullName>
        <ecNumber evidence="9">2.8.1.4</ecNumber>
    </recommendedName>
    <alternativeName>
        <fullName evidence="9">Sulfur carrier protein ThiS sulfurtransferase</fullName>
    </alternativeName>
    <alternativeName>
        <fullName evidence="9">Thiamine biosynthesis protein ThiI</fullName>
    </alternativeName>
    <alternativeName>
        <fullName evidence="9">tRNA 4-thiouridine synthase</fullName>
    </alternativeName>
</protein>
<dbReference type="UniPathway" id="UPA00060"/>
<comment type="pathway">
    <text evidence="9">Cofactor biosynthesis; thiamine diphosphate biosynthesis.</text>
</comment>
<dbReference type="GO" id="GO:0005524">
    <property type="term" value="F:ATP binding"/>
    <property type="evidence" value="ECO:0007669"/>
    <property type="project" value="UniProtKB-UniRule"/>
</dbReference>
<evidence type="ECO:0000256" key="3">
    <source>
        <dbReference type="ARBA" id="ARBA00022555"/>
    </source>
</evidence>
<dbReference type="Proteomes" id="UP000011603">
    <property type="component" value="Unassembled WGS sequence"/>
</dbReference>
<evidence type="ECO:0000256" key="1">
    <source>
        <dbReference type="ARBA" id="ARBA00004496"/>
    </source>
</evidence>
<dbReference type="NCBIfam" id="TIGR00342">
    <property type="entry name" value="tRNA uracil 4-sulfurtransferase ThiI"/>
    <property type="match status" value="1"/>
</dbReference>
<dbReference type="GO" id="GO:0002937">
    <property type="term" value="P:tRNA 4-thiouridine biosynthesis"/>
    <property type="evidence" value="ECO:0007669"/>
    <property type="project" value="TreeGrafter"/>
</dbReference>
<feature type="binding site" evidence="9">
    <location>
        <position position="300"/>
    </location>
    <ligand>
        <name>ATP</name>
        <dbReference type="ChEBI" id="CHEBI:30616"/>
    </ligand>
</feature>
<dbReference type="GO" id="GO:0005829">
    <property type="term" value="C:cytosol"/>
    <property type="evidence" value="ECO:0007669"/>
    <property type="project" value="TreeGrafter"/>
</dbReference>
<dbReference type="Pfam" id="PF22025">
    <property type="entry name" value="ThiI_fer"/>
    <property type="match status" value="1"/>
</dbReference>